<proteinExistence type="predicted"/>
<dbReference type="Gene3D" id="3.30.310.80">
    <property type="entry name" value="Kinase associated domain 1, KA1"/>
    <property type="match status" value="1"/>
</dbReference>
<feature type="non-terminal residue" evidence="10">
    <location>
        <position position="1"/>
    </location>
</feature>
<dbReference type="Proteomes" id="UP000007241">
    <property type="component" value="Unassembled WGS sequence"/>
</dbReference>
<dbReference type="EC" id="2.7.11.1" evidence="1"/>
<dbReference type="OrthoDB" id="193931at2759"/>
<dbReference type="InParanoid" id="F4PCH1"/>
<dbReference type="Pfam" id="PF02149">
    <property type="entry name" value="KA1"/>
    <property type="match status" value="1"/>
</dbReference>
<dbReference type="STRING" id="684364.F4PCH1"/>
<dbReference type="PROSITE" id="PS50032">
    <property type="entry name" value="KA1"/>
    <property type="match status" value="1"/>
</dbReference>
<keyword evidence="5" id="KW-0418">Kinase</keyword>
<name>F4PCH1_BATDJ</name>
<evidence type="ECO:0000313" key="11">
    <source>
        <dbReference type="Proteomes" id="UP000007241"/>
    </source>
</evidence>
<dbReference type="EMBL" id="GL882893">
    <property type="protein sequence ID" value="EGF77088.1"/>
    <property type="molecule type" value="Genomic_DNA"/>
</dbReference>
<evidence type="ECO:0000256" key="5">
    <source>
        <dbReference type="ARBA" id="ARBA00022777"/>
    </source>
</evidence>
<accession>F4PCH1</accession>
<sequence length="91" mass="10314">RTARFTFSLNTTSTKEPDLVFAEVVRVLKDAGVKHSIANLVATCDLEGIQFELEVCRLPNLALNGLRFKRLMGNTWEYKDLLTNLISKMNL</sequence>
<evidence type="ECO:0000256" key="3">
    <source>
        <dbReference type="ARBA" id="ARBA00022679"/>
    </source>
</evidence>
<dbReference type="FunFam" id="3.30.310.80:FF:000011">
    <property type="entry name" value="Non-specific serine/threonine protein kinase"/>
    <property type="match status" value="1"/>
</dbReference>
<evidence type="ECO:0000256" key="1">
    <source>
        <dbReference type="ARBA" id="ARBA00012513"/>
    </source>
</evidence>
<evidence type="ECO:0000256" key="6">
    <source>
        <dbReference type="ARBA" id="ARBA00022840"/>
    </source>
</evidence>
<keyword evidence="3" id="KW-0808">Transferase</keyword>
<protein>
    <recommendedName>
        <fullName evidence="1">non-specific serine/threonine protein kinase</fullName>
        <ecNumber evidence="1">2.7.11.1</ecNumber>
    </recommendedName>
</protein>
<dbReference type="OMA" id="HSIRCEV"/>
<keyword evidence="6" id="KW-0067">ATP-binding</keyword>
<reference evidence="10 11" key="1">
    <citation type="submission" date="2009-12" db="EMBL/GenBank/DDBJ databases">
        <title>The draft genome of Batrachochytrium dendrobatidis.</title>
        <authorList>
            <consortium name="US DOE Joint Genome Institute (JGI-PGF)"/>
            <person name="Kuo A."/>
            <person name="Salamov A."/>
            <person name="Schmutz J."/>
            <person name="Lucas S."/>
            <person name="Pitluck S."/>
            <person name="Rosenblum E."/>
            <person name="Stajich J."/>
            <person name="Eisen M."/>
            <person name="Grigoriev I.V."/>
        </authorList>
    </citation>
    <scope>NUCLEOTIDE SEQUENCE [LARGE SCALE GENOMIC DNA]</scope>
    <source>
        <strain evidence="11">JAM81 / FGSC 10211</strain>
    </source>
</reference>
<dbReference type="GeneID" id="18241617"/>
<evidence type="ECO:0000313" key="10">
    <source>
        <dbReference type="EMBL" id="EGF77088.1"/>
    </source>
</evidence>
<feature type="non-terminal residue" evidence="10">
    <location>
        <position position="91"/>
    </location>
</feature>
<keyword evidence="4" id="KW-0547">Nucleotide-binding</keyword>
<keyword evidence="2" id="KW-0723">Serine/threonine-protein kinase</keyword>
<feature type="domain" description="KA1" evidence="9">
    <location>
        <begin position="42"/>
        <end position="91"/>
    </location>
</feature>
<evidence type="ECO:0000256" key="7">
    <source>
        <dbReference type="ARBA" id="ARBA00047899"/>
    </source>
</evidence>
<evidence type="ECO:0000256" key="2">
    <source>
        <dbReference type="ARBA" id="ARBA00022527"/>
    </source>
</evidence>
<comment type="catalytic activity">
    <reaction evidence="7">
        <text>L-threonyl-[protein] + ATP = O-phospho-L-threonyl-[protein] + ADP + H(+)</text>
        <dbReference type="Rhea" id="RHEA:46608"/>
        <dbReference type="Rhea" id="RHEA-COMP:11060"/>
        <dbReference type="Rhea" id="RHEA-COMP:11605"/>
        <dbReference type="ChEBI" id="CHEBI:15378"/>
        <dbReference type="ChEBI" id="CHEBI:30013"/>
        <dbReference type="ChEBI" id="CHEBI:30616"/>
        <dbReference type="ChEBI" id="CHEBI:61977"/>
        <dbReference type="ChEBI" id="CHEBI:456216"/>
        <dbReference type="EC" id="2.7.11.1"/>
    </reaction>
</comment>
<evidence type="ECO:0000259" key="9">
    <source>
        <dbReference type="PROSITE" id="PS50032"/>
    </source>
</evidence>
<dbReference type="HOGENOM" id="CLU_151477_0_0_1"/>
<dbReference type="GO" id="GO:0005524">
    <property type="term" value="F:ATP binding"/>
    <property type="evidence" value="ECO:0007669"/>
    <property type="project" value="UniProtKB-KW"/>
</dbReference>
<dbReference type="SUPFAM" id="SSF103243">
    <property type="entry name" value="KA1-like"/>
    <property type="match status" value="1"/>
</dbReference>
<gene>
    <name evidence="10" type="ORF">BATDEDRAFT_6988</name>
</gene>
<dbReference type="InterPro" id="IPR001772">
    <property type="entry name" value="KA1_dom"/>
</dbReference>
<dbReference type="AlphaFoldDB" id="F4PCH1"/>
<dbReference type="InterPro" id="IPR028375">
    <property type="entry name" value="KA1/Ssp2_C"/>
</dbReference>
<organism evidence="10 11">
    <name type="scientific">Batrachochytrium dendrobatidis (strain JAM81 / FGSC 10211)</name>
    <name type="common">Frog chytrid fungus</name>
    <dbReference type="NCBI Taxonomy" id="684364"/>
    <lineage>
        <taxon>Eukaryota</taxon>
        <taxon>Fungi</taxon>
        <taxon>Fungi incertae sedis</taxon>
        <taxon>Chytridiomycota</taxon>
        <taxon>Chytridiomycota incertae sedis</taxon>
        <taxon>Chytridiomycetes</taxon>
        <taxon>Rhizophydiales</taxon>
        <taxon>Rhizophydiales incertae sedis</taxon>
        <taxon>Batrachochytrium</taxon>
    </lineage>
</organism>
<keyword evidence="11" id="KW-1185">Reference proteome</keyword>
<comment type="catalytic activity">
    <reaction evidence="8">
        <text>L-seryl-[protein] + ATP = O-phospho-L-seryl-[protein] + ADP + H(+)</text>
        <dbReference type="Rhea" id="RHEA:17989"/>
        <dbReference type="Rhea" id="RHEA-COMP:9863"/>
        <dbReference type="Rhea" id="RHEA-COMP:11604"/>
        <dbReference type="ChEBI" id="CHEBI:15378"/>
        <dbReference type="ChEBI" id="CHEBI:29999"/>
        <dbReference type="ChEBI" id="CHEBI:30616"/>
        <dbReference type="ChEBI" id="CHEBI:83421"/>
        <dbReference type="ChEBI" id="CHEBI:456216"/>
        <dbReference type="EC" id="2.7.11.1"/>
    </reaction>
</comment>
<dbReference type="GO" id="GO:0004674">
    <property type="term" value="F:protein serine/threonine kinase activity"/>
    <property type="evidence" value="ECO:0007669"/>
    <property type="project" value="UniProtKB-KW"/>
</dbReference>
<evidence type="ECO:0000256" key="8">
    <source>
        <dbReference type="ARBA" id="ARBA00048679"/>
    </source>
</evidence>
<evidence type="ECO:0000256" key="4">
    <source>
        <dbReference type="ARBA" id="ARBA00022741"/>
    </source>
</evidence>
<dbReference type="CDD" id="cd12121">
    <property type="entry name" value="MARK_C_like"/>
    <property type="match status" value="1"/>
</dbReference>
<dbReference type="RefSeq" id="XP_006682121.1">
    <property type="nucleotide sequence ID" value="XM_006682058.2"/>
</dbReference>